<evidence type="ECO:0000313" key="1">
    <source>
        <dbReference type="EMBL" id="MDK6869437.1"/>
    </source>
</evidence>
<dbReference type="Proteomes" id="UP001232113">
    <property type="component" value="Unassembled WGS sequence"/>
</dbReference>
<proteinExistence type="predicted"/>
<dbReference type="EMBL" id="JASOLY010000041">
    <property type="protein sequence ID" value="MDK6869437.1"/>
    <property type="molecule type" value="Genomic_DNA"/>
</dbReference>
<gene>
    <name evidence="1" type="ORF">QP354_10400</name>
</gene>
<accession>A0AAW6XUP1</accession>
<reference evidence="1" key="1">
    <citation type="submission" date="2023-05" db="EMBL/GenBank/DDBJ databases">
        <title>Cataloging the Phylogenetic Diversity of Human Bladder Bacteria.</title>
        <authorList>
            <person name="Du J."/>
        </authorList>
    </citation>
    <scope>NUCLEOTIDE SEQUENCE</scope>
    <source>
        <strain evidence="1">UMB6975B</strain>
    </source>
</reference>
<organism evidence="1 2">
    <name type="scientific">Lactobacillus paragasseri</name>
    <dbReference type="NCBI Taxonomy" id="2107999"/>
    <lineage>
        <taxon>Bacteria</taxon>
        <taxon>Bacillati</taxon>
        <taxon>Bacillota</taxon>
        <taxon>Bacilli</taxon>
        <taxon>Lactobacillales</taxon>
        <taxon>Lactobacillaceae</taxon>
        <taxon>Lactobacillus</taxon>
    </lineage>
</organism>
<comment type="caution">
    <text evidence="1">The sequence shown here is derived from an EMBL/GenBank/DDBJ whole genome shotgun (WGS) entry which is preliminary data.</text>
</comment>
<dbReference type="AlphaFoldDB" id="A0AAW6XUP1"/>
<evidence type="ECO:0000313" key="2">
    <source>
        <dbReference type="Proteomes" id="UP001232113"/>
    </source>
</evidence>
<name>A0AAW6XUP1_9LACO</name>
<dbReference type="RefSeq" id="WP_256323104.1">
    <property type="nucleotide sequence ID" value="NZ_JASOLY010000041.1"/>
</dbReference>
<protein>
    <submittedName>
        <fullName evidence="1">Uncharacterized protein</fullName>
    </submittedName>
</protein>
<sequence length="44" mass="4964">MIKSTILESLKFYKEYLNGNDSHVEAVEVSNQNSGKNSEIKKSC</sequence>